<dbReference type="EC" id="2.3.1.12" evidence="6"/>
<feature type="compositionally biased region" description="Low complexity" evidence="7">
    <location>
        <begin position="208"/>
        <end position="227"/>
    </location>
</feature>
<keyword evidence="3 6" id="KW-0450">Lipoyl</keyword>
<dbReference type="Pfam" id="PF00198">
    <property type="entry name" value="2-oxoacid_dh"/>
    <property type="match status" value="1"/>
</dbReference>
<comment type="cofactor">
    <cofactor evidence="6">
        <name>(R)-lipoate</name>
        <dbReference type="ChEBI" id="CHEBI:83088"/>
    </cofactor>
    <text evidence="6">Binds 2 lipoyl cofactors covalently.</text>
</comment>
<evidence type="ECO:0000313" key="10">
    <source>
        <dbReference type="EMBL" id="GAV07362.1"/>
    </source>
</evidence>
<gene>
    <name evidence="10" type="primary">RvY_17201-1</name>
    <name evidence="10" type="synonym">RvY_17201.1</name>
    <name evidence="10" type="ORF">RvY_17201</name>
</gene>
<evidence type="ECO:0000256" key="5">
    <source>
        <dbReference type="ARBA" id="ARBA00023315"/>
    </source>
</evidence>
<keyword evidence="4" id="KW-0809">Transit peptide</keyword>
<proteinExistence type="inferred from homology"/>
<dbReference type="GO" id="GO:0045254">
    <property type="term" value="C:pyruvate dehydrogenase complex"/>
    <property type="evidence" value="ECO:0007669"/>
    <property type="project" value="UniProtKB-UniRule"/>
</dbReference>
<protein>
    <recommendedName>
        <fullName evidence="6">Acetyltransferase component of pyruvate dehydrogenase complex</fullName>
        <ecNumber evidence="6">2.3.1.12</ecNumber>
    </recommendedName>
</protein>
<evidence type="ECO:0000313" key="11">
    <source>
        <dbReference type="Proteomes" id="UP000186922"/>
    </source>
</evidence>
<dbReference type="CDD" id="cd06849">
    <property type="entry name" value="lipoyl_domain"/>
    <property type="match status" value="2"/>
</dbReference>
<feature type="compositionally biased region" description="Polar residues" evidence="7">
    <location>
        <begin position="417"/>
        <end position="435"/>
    </location>
</feature>
<feature type="domain" description="Peripheral subunit-binding (PSBD)" evidence="9">
    <location>
        <begin position="377"/>
        <end position="414"/>
    </location>
</feature>
<dbReference type="PROSITE" id="PS50968">
    <property type="entry name" value="BIOTINYL_LIPOYL"/>
    <property type="match status" value="2"/>
</dbReference>
<feature type="region of interest" description="Disordered" evidence="7">
    <location>
        <begin position="168"/>
        <end position="240"/>
    </location>
</feature>
<evidence type="ECO:0000256" key="7">
    <source>
        <dbReference type="SAM" id="MobiDB-lite"/>
    </source>
</evidence>
<comment type="similarity">
    <text evidence="1 6">Belongs to the 2-oxoacid dehydrogenase family.</text>
</comment>
<feature type="compositionally biased region" description="Basic and acidic residues" evidence="7">
    <location>
        <begin position="347"/>
        <end position="356"/>
    </location>
</feature>
<dbReference type="Gene3D" id="4.10.320.10">
    <property type="entry name" value="E3-binding domain"/>
    <property type="match status" value="1"/>
</dbReference>
<feature type="region of interest" description="Disordered" evidence="7">
    <location>
        <begin position="415"/>
        <end position="449"/>
    </location>
</feature>
<dbReference type="AlphaFoldDB" id="A0A1D1W1B3"/>
<dbReference type="FunFam" id="3.30.559.10:FF:000003">
    <property type="entry name" value="Acetyltransferase component of pyruvate dehydrogenase complex"/>
    <property type="match status" value="1"/>
</dbReference>
<dbReference type="Proteomes" id="UP000186922">
    <property type="component" value="Unassembled WGS sequence"/>
</dbReference>
<dbReference type="Gene3D" id="3.30.559.10">
    <property type="entry name" value="Chloramphenicol acetyltransferase-like domain"/>
    <property type="match status" value="1"/>
</dbReference>
<feature type="compositionally biased region" description="Low complexity" evidence="7">
    <location>
        <begin position="334"/>
        <end position="346"/>
    </location>
</feature>
<dbReference type="InterPro" id="IPR003016">
    <property type="entry name" value="2-oxoA_DH_lipoyl-BS"/>
</dbReference>
<dbReference type="GO" id="GO:0004742">
    <property type="term" value="F:dihydrolipoyllysine-residue acetyltransferase activity"/>
    <property type="evidence" value="ECO:0007669"/>
    <property type="project" value="UniProtKB-UniRule"/>
</dbReference>
<dbReference type="InterPro" id="IPR000089">
    <property type="entry name" value="Biotin_lipoyl"/>
</dbReference>
<evidence type="ECO:0000256" key="3">
    <source>
        <dbReference type="ARBA" id="ARBA00022823"/>
    </source>
</evidence>
<keyword evidence="2 6" id="KW-0808">Transferase</keyword>
<keyword evidence="5 6" id="KW-0012">Acyltransferase</keyword>
<comment type="function">
    <text evidence="6">The pyruvate dehydrogenase complex catalyzes the overall conversion of pyruvate to acetyl-CoA and CO(2).</text>
</comment>
<dbReference type="InterPro" id="IPR004167">
    <property type="entry name" value="PSBD"/>
</dbReference>
<dbReference type="InterPro" id="IPR023213">
    <property type="entry name" value="CAT-like_dom_sf"/>
</dbReference>
<dbReference type="InterPro" id="IPR001078">
    <property type="entry name" value="2-oxoacid_DH_actylTfrase"/>
</dbReference>
<dbReference type="SUPFAM" id="SSF51230">
    <property type="entry name" value="Single hybrid motif"/>
    <property type="match status" value="2"/>
</dbReference>
<dbReference type="InterPro" id="IPR036625">
    <property type="entry name" value="E3-bd_dom_sf"/>
</dbReference>
<evidence type="ECO:0000256" key="4">
    <source>
        <dbReference type="ARBA" id="ARBA00022946"/>
    </source>
</evidence>
<feature type="compositionally biased region" description="Low complexity" evidence="7">
    <location>
        <begin position="357"/>
        <end position="371"/>
    </location>
</feature>
<feature type="domain" description="Lipoyl-binding" evidence="8">
    <location>
        <begin position="232"/>
        <end position="310"/>
    </location>
</feature>
<dbReference type="FunFam" id="2.40.50.100:FF:000010">
    <property type="entry name" value="Acetyltransferase component of pyruvate dehydrogenase complex"/>
    <property type="match status" value="2"/>
</dbReference>
<organism evidence="10 11">
    <name type="scientific">Ramazzottius varieornatus</name>
    <name type="common">Water bear</name>
    <name type="synonym">Tardigrade</name>
    <dbReference type="NCBI Taxonomy" id="947166"/>
    <lineage>
        <taxon>Eukaryota</taxon>
        <taxon>Metazoa</taxon>
        <taxon>Ecdysozoa</taxon>
        <taxon>Tardigrada</taxon>
        <taxon>Eutardigrada</taxon>
        <taxon>Parachela</taxon>
        <taxon>Hypsibioidea</taxon>
        <taxon>Ramazzottiidae</taxon>
        <taxon>Ramazzottius</taxon>
    </lineage>
</organism>
<dbReference type="SUPFAM" id="SSF52777">
    <property type="entry name" value="CoA-dependent acyltransferases"/>
    <property type="match status" value="1"/>
</dbReference>
<evidence type="ECO:0000259" key="8">
    <source>
        <dbReference type="PROSITE" id="PS50968"/>
    </source>
</evidence>
<dbReference type="OrthoDB" id="537444at2759"/>
<dbReference type="Pfam" id="PF00364">
    <property type="entry name" value="Biotin_lipoyl"/>
    <property type="match status" value="2"/>
</dbReference>
<evidence type="ECO:0000259" key="9">
    <source>
        <dbReference type="PROSITE" id="PS51826"/>
    </source>
</evidence>
<dbReference type="NCBIfam" id="TIGR01349">
    <property type="entry name" value="PDHac_trf_mito"/>
    <property type="match status" value="1"/>
</dbReference>
<dbReference type="PANTHER" id="PTHR23151">
    <property type="entry name" value="DIHYDROLIPOAMIDE ACETYL/SUCCINYL-TRANSFERASE-RELATED"/>
    <property type="match status" value="1"/>
</dbReference>
<keyword evidence="11" id="KW-1185">Reference proteome</keyword>
<dbReference type="GO" id="GO:0005739">
    <property type="term" value="C:mitochondrion"/>
    <property type="evidence" value="ECO:0007669"/>
    <property type="project" value="UniProtKB-SubCell"/>
</dbReference>
<dbReference type="InterPro" id="IPR045257">
    <property type="entry name" value="E2/Pdx1"/>
</dbReference>
<dbReference type="Gene3D" id="2.40.50.100">
    <property type="match status" value="2"/>
</dbReference>
<feature type="domain" description="Lipoyl-binding" evidence="8">
    <location>
        <begin position="78"/>
        <end position="154"/>
    </location>
</feature>
<dbReference type="EMBL" id="BDGG01000015">
    <property type="protein sequence ID" value="GAV07362.1"/>
    <property type="molecule type" value="Genomic_DNA"/>
</dbReference>
<dbReference type="GO" id="GO:0006086">
    <property type="term" value="P:pyruvate decarboxylation to acetyl-CoA"/>
    <property type="evidence" value="ECO:0007669"/>
    <property type="project" value="InterPro"/>
</dbReference>
<name>A0A1D1W1B3_RAMVA</name>
<dbReference type="Pfam" id="PF02817">
    <property type="entry name" value="E3_binding"/>
    <property type="match status" value="1"/>
</dbReference>
<accession>A0A1D1W1B3</accession>
<dbReference type="STRING" id="947166.A0A1D1W1B3"/>
<feature type="compositionally biased region" description="Polar residues" evidence="7">
    <location>
        <begin position="178"/>
        <end position="204"/>
    </location>
</feature>
<reference evidence="10 11" key="1">
    <citation type="journal article" date="2016" name="Nat. Commun.">
        <title>Extremotolerant tardigrade genome and improved radiotolerance of human cultured cells by tardigrade-unique protein.</title>
        <authorList>
            <person name="Hashimoto T."/>
            <person name="Horikawa D.D."/>
            <person name="Saito Y."/>
            <person name="Kuwahara H."/>
            <person name="Kozuka-Hata H."/>
            <person name="Shin-I T."/>
            <person name="Minakuchi Y."/>
            <person name="Ohishi K."/>
            <person name="Motoyama A."/>
            <person name="Aizu T."/>
            <person name="Enomoto A."/>
            <person name="Kondo K."/>
            <person name="Tanaka S."/>
            <person name="Hara Y."/>
            <person name="Koshikawa S."/>
            <person name="Sagara H."/>
            <person name="Miura T."/>
            <person name="Yokobori S."/>
            <person name="Miyagawa K."/>
            <person name="Suzuki Y."/>
            <person name="Kubo T."/>
            <person name="Oyama M."/>
            <person name="Kohara Y."/>
            <person name="Fujiyama A."/>
            <person name="Arakawa K."/>
            <person name="Katayama T."/>
            <person name="Toyoda A."/>
            <person name="Kunieda T."/>
        </authorList>
    </citation>
    <scope>NUCLEOTIDE SEQUENCE [LARGE SCALE GENOMIC DNA]</scope>
    <source>
        <strain evidence="10 11">YOKOZUNA-1</strain>
    </source>
</reference>
<dbReference type="InterPro" id="IPR006257">
    <property type="entry name" value="LAT1"/>
</dbReference>
<dbReference type="SUPFAM" id="SSF47005">
    <property type="entry name" value="Peripheral subunit-binding domain of 2-oxo acid dehydrogenase complex"/>
    <property type="match status" value="1"/>
</dbReference>
<dbReference type="PROSITE" id="PS00189">
    <property type="entry name" value="LIPOYL"/>
    <property type="match status" value="1"/>
</dbReference>
<comment type="catalytic activity">
    <reaction evidence="6">
        <text>N(6)-[(R)-dihydrolipoyl]-L-lysyl-[protein] + acetyl-CoA = N(6)-[(R)-S(8)-acetyldihydrolipoyl]-L-lysyl-[protein] + CoA</text>
        <dbReference type="Rhea" id="RHEA:17017"/>
        <dbReference type="Rhea" id="RHEA-COMP:10475"/>
        <dbReference type="Rhea" id="RHEA-COMP:10478"/>
        <dbReference type="ChEBI" id="CHEBI:57287"/>
        <dbReference type="ChEBI" id="CHEBI:57288"/>
        <dbReference type="ChEBI" id="CHEBI:83100"/>
        <dbReference type="ChEBI" id="CHEBI:83111"/>
        <dbReference type="EC" id="2.3.1.12"/>
    </reaction>
</comment>
<evidence type="ECO:0000256" key="1">
    <source>
        <dbReference type="ARBA" id="ARBA00007317"/>
    </source>
</evidence>
<comment type="caution">
    <text evidence="10">The sequence shown here is derived from an EMBL/GenBank/DDBJ whole genome shotgun (WGS) entry which is preliminary data.</text>
</comment>
<evidence type="ECO:0000256" key="2">
    <source>
        <dbReference type="ARBA" id="ARBA00022679"/>
    </source>
</evidence>
<sequence>MYKVTRNVCRTLRKPAQKTPSHPQRCLLTASRVAVAPRAYLKDCYPTVASQSSFLSGHGTLQPPTLLRGLASGSLPQHTRVNLPALSPTMERGSIKSWEKKEGDKLNEGDLLALIETDKATMDFETPEEGYLAKILVQAPAKDIPLGQLLCIIVPNKDDIGAFKDFKADDAGQPGLMQKNSVAEQQKMQESLPSQVPVSSNTLGVQAGGSSQQQQQSQQSSDSSSGGNYPEHQKIALPALSPTVEKSTIKTWGKKEGDRLSEGDLIASVETDKATIDWNYENPEPMYVAKLLVPEGTADVPIGQVVAVFVSKKEDIAAFKDYKAGSWASTPAAQQKKQPEGQQQRQEQPRQQEDRSSGQQQQQQSSAPQRQSGDRVFASPLARTIAKSKGYELSQISGTGPDGRIIAEDVNKFQPGSAAQPSQQRTADQPYQQQKPGKAPQAGKAGDGDYEDIPLTNMRQVIAKRLLQSKQTVPHYYLSVDIVLDEVLRLRTELNSMLEKEKVKLSVNDFVIKASALACKKIPQANSAWMDSFIRQFNMVDVSVAVSTEAGLITPIVFSADSKGLVDINADVVRLAEAAKKGKLKPQEFQGGTFTVSNLGMFGIKNFSAVINPPQSCILAVGGAQKQLIADEKSKEGYRVASVMSVTLSCDHRVVDGAVGAQWLKHFKQLLEQPETMLL</sequence>
<feature type="region of interest" description="Disordered" evidence="7">
    <location>
        <begin position="329"/>
        <end position="375"/>
    </location>
</feature>
<dbReference type="PROSITE" id="PS51826">
    <property type="entry name" value="PSBD"/>
    <property type="match status" value="1"/>
</dbReference>
<dbReference type="InterPro" id="IPR011053">
    <property type="entry name" value="Single_hybrid_motif"/>
</dbReference>
<dbReference type="PANTHER" id="PTHR23151:SF90">
    <property type="entry name" value="DIHYDROLIPOYLLYSINE-RESIDUE ACETYLTRANSFERASE COMPONENT OF PYRUVATE DEHYDROGENASE COMPLEX, MITOCHONDRIAL-RELATED"/>
    <property type="match status" value="1"/>
</dbReference>
<evidence type="ECO:0000256" key="6">
    <source>
        <dbReference type="RuleBase" id="RU361137"/>
    </source>
</evidence>
<comment type="subcellular location">
    <subcellularLocation>
        <location evidence="6">Mitochondrion</location>
    </subcellularLocation>
</comment>